<gene>
    <name evidence="15" type="ORF">D7321_06375</name>
</gene>
<dbReference type="EMBL" id="CP032680">
    <property type="protein sequence ID" value="AZZ67736.1"/>
    <property type="molecule type" value="Genomic_DNA"/>
</dbReference>
<accession>A0A9W3Z1G7</accession>
<keyword evidence="9" id="KW-1133">Transmembrane helix</keyword>
<keyword evidence="13" id="KW-0325">Glycoprotein</keyword>
<evidence type="ECO:0000256" key="11">
    <source>
        <dbReference type="ARBA" id="ARBA00023136"/>
    </source>
</evidence>
<organism evidence="15 16">
    <name type="scientific">Lactobacillus johnsonii</name>
    <dbReference type="NCBI Taxonomy" id="33959"/>
    <lineage>
        <taxon>Bacteria</taxon>
        <taxon>Bacillati</taxon>
        <taxon>Bacillota</taxon>
        <taxon>Bacilli</taxon>
        <taxon>Lactobacillales</taxon>
        <taxon>Lactobacillaceae</taxon>
        <taxon>Lactobacillus</taxon>
    </lineage>
</organism>
<evidence type="ECO:0000256" key="4">
    <source>
        <dbReference type="ARBA" id="ARBA00022679"/>
    </source>
</evidence>
<dbReference type="GO" id="GO:0016020">
    <property type="term" value="C:membrane"/>
    <property type="evidence" value="ECO:0007669"/>
    <property type="project" value="InterPro"/>
</dbReference>
<keyword evidence="5" id="KW-0812">Transmembrane</keyword>
<protein>
    <recommendedName>
        <fullName evidence="14">Peptide O-xylosyltransferase</fullName>
    </recommendedName>
</protein>
<evidence type="ECO:0000256" key="10">
    <source>
        <dbReference type="ARBA" id="ARBA00023034"/>
    </source>
</evidence>
<proteinExistence type="predicted"/>
<dbReference type="GO" id="GO:0046872">
    <property type="term" value="F:metal ion binding"/>
    <property type="evidence" value="ECO:0007669"/>
    <property type="project" value="UniProtKB-KW"/>
</dbReference>
<dbReference type="Proteomes" id="UP000283758">
    <property type="component" value="Chromosome"/>
</dbReference>
<evidence type="ECO:0000256" key="14">
    <source>
        <dbReference type="ARBA" id="ARBA00042865"/>
    </source>
</evidence>
<dbReference type="Pfam" id="PF02485">
    <property type="entry name" value="Branch"/>
    <property type="match status" value="1"/>
</dbReference>
<evidence type="ECO:0000256" key="13">
    <source>
        <dbReference type="ARBA" id="ARBA00023180"/>
    </source>
</evidence>
<keyword evidence="6" id="KW-0479">Metal-binding</keyword>
<reference evidence="15 16" key="1">
    <citation type="submission" date="2018-10" db="EMBL/GenBank/DDBJ databases">
        <title>Complete genome sequencing of Lactobacillus johnsonii ZLJ010.</title>
        <authorList>
            <person name="Zhang W."/>
            <person name="Ji H."/>
            <person name="Wang J."/>
            <person name="Zhang D."/>
            <person name="Liu H."/>
            <person name="Wang S."/>
            <person name="Wang Y."/>
        </authorList>
    </citation>
    <scope>NUCLEOTIDE SEQUENCE [LARGE SCALE GENOMIC DNA]</scope>
    <source>
        <strain evidence="15 16">ZLJ010</strain>
    </source>
</reference>
<keyword evidence="12" id="KW-1015">Disulfide bond</keyword>
<keyword evidence="4" id="KW-0808">Transferase</keyword>
<evidence type="ECO:0000256" key="2">
    <source>
        <dbReference type="ARBA" id="ARBA00004648"/>
    </source>
</evidence>
<dbReference type="RefSeq" id="WP_127835868.1">
    <property type="nucleotide sequence ID" value="NZ_CP032680.1"/>
</dbReference>
<dbReference type="PANTHER" id="PTHR46025:SF3">
    <property type="entry name" value="XYLOSYLTRANSFERASE OXT"/>
    <property type="match status" value="1"/>
</dbReference>
<dbReference type="PANTHER" id="PTHR46025">
    <property type="entry name" value="XYLOSYLTRANSFERASE OXT"/>
    <property type="match status" value="1"/>
</dbReference>
<evidence type="ECO:0000256" key="8">
    <source>
        <dbReference type="ARBA" id="ARBA00022968"/>
    </source>
</evidence>
<dbReference type="GO" id="GO:0050650">
    <property type="term" value="P:chondroitin sulfate proteoglycan biosynthetic process"/>
    <property type="evidence" value="ECO:0007669"/>
    <property type="project" value="TreeGrafter"/>
</dbReference>
<evidence type="ECO:0000313" key="15">
    <source>
        <dbReference type="EMBL" id="AZZ67736.1"/>
    </source>
</evidence>
<keyword evidence="10" id="KW-0333">Golgi apparatus</keyword>
<evidence type="ECO:0000313" key="16">
    <source>
        <dbReference type="Proteomes" id="UP000283758"/>
    </source>
</evidence>
<dbReference type="InterPro" id="IPR043538">
    <property type="entry name" value="XYLT"/>
</dbReference>
<evidence type="ECO:0000256" key="6">
    <source>
        <dbReference type="ARBA" id="ARBA00022723"/>
    </source>
</evidence>
<keyword evidence="8" id="KW-0735">Signal-anchor</keyword>
<dbReference type="GO" id="GO:0030158">
    <property type="term" value="F:protein xylosyltransferase activity"/>
    <property type="evidence" value="ECO:0007669"/>
    <property type="project" value="InterPro"/>
</dbReference>
<evidence type="ECO:0000256" key="7">
    <source>
        <dbReference type="ARBA" id="ARBA00022824"/>
    </source>
</evidence>
<dbReference type="GO" id="GO:0015012">
    <property type="term" value="P:heparan sulfate proteoglycan biosynthetic process"/>
    <property type="evidence" value="ECO:0007669"/>
    <property type="project" value="TreeGrafter"/>
</dbReference>
<dbReference type="InterPro" id="IPR003406">
    <property type="entry name" value="Glyco_trans_14"/>
</dbReference>
<evidence type="ECO:0000256" key="12">
    <source>
        <dbReference type="ARBA" id="ARBA00023157"/>
    </source>
</evidence>
<keyword evidence="7" id="KW-0256">Endoplasmic reticulum</keyword>
<keyword evidence="11" id="KW-0472">Membrane</keyword>
<comment type="subcellular location">
    <subcellularLocation>
        <location evidence="2">Endoplasmic reticulum membrane</location>
        <topology evidence="2">Single-pass type II membrane protein</topology>
    </subcellularLocation>
    <subcellularLocation>
        <location evidence="1">Golgi apparatus membrane</location>
        <topology evidence="1">Single-pass type II membrane protein</topology>
    </subcellularLocation>
</comment>
<name>A0A9W3Z1G7_LACJH</name>
<dbReference type="AlphaFoldDB" id="A0A9W3Z1G7"/>
<sequence>MKNKMGKHAYLIIANRNPNQLNTLISTLDDSRNDIFILLDKKSTSIFPAVYKATYATVTMIDPINIFWGDYSQIEAELALFKAANNGHYDYYHLLSGLDLPLANQDQIHDFFDKNLNKEFITYSGALNPKELSVRLHNYHFPNTFRTDNKFKGLYHRIETKLYSKMPQRRINIDKISFGSNWVSLDNELVSDLVDNEDLIYHLFHNGFLVDELFIPIFINLFPKYKKRVYDSTRVSDKPDEFQGNLRYINWWDGSPYTWRLKDYSMLQQAKKRGHLFSRKFDENIDSDIIKKVVNNNLSS</sequence>
<evidence type="ECO:0000256" key="3">
    <source>
        <dbReference type="ARBA" id="ARBA00022676"/>
    </source>
</evidence>
<evidence type="ECO:0000256" key="1">
    <source>
        <dbReference type="ARBA" id="ARBA00004323"/>
    </source>
</evidence>
<evidence type="ECO:0000256" key="5">
    <source>
        <dbReference type="ARBA" id="ARBA00022692"/>
    </source>
</evidence>
<keyword evidence="3" id="KW-0328">Glycosyltransferase</keyword>
<evidence type="ECO:0000256" key="9">
    <source>
        <dbReference type="ARBA" id="ARBA00022989"/>
    </source>
</evidence>